<feature type="repeat" description="WD" evidence="7">
    <location>
        <begin position="471"/>
        <end position="518"/>
    </location>
</feature>
<comment type="similarity">
    <text evidence="2">Belongs to the dynein intermediate chain family.</text>
</comment>
<evidence type="ECO:0000256" key="3">
    <source>
        <dbReference type="ARBA" id="ARBA00022490"/>
    </source>
</evidence>
<dbReference type="Gene3D" id="2.130.10.10">
    <property type="entry name" value="YVTN repeat-like/Quinoprotein amine dehydrogenase"/>
    <property type="match status" value="2"/>
</dbReference>
<proteinExistence type="inferred from homology"/>
<dbReference type="GO" id="GO:0005868">
    <property type="term" value="C:cytoplasmic dynein complex"/>
    <property type="evidence" value="ECO:0007669"/>
    <property type="project" value="InterPro"/>
</dbReference>
<reference evidence="9" key="1">
    <citation type="submission" date="2022-06" db="EMBL/GenBank/DDBJ databases">
        <authorList>
            <person name="Berger JAMES D."/>
            <person name="Berger JAMES D."/>
        </authorList>
    </citation>
    <scope>NUCLEOTIDE SEQUENCE [LARGE SCALE GENOMIC DNA]</scope>
</reference>
<evidence type="ECO:0000256" key="2">
    <source>
        <dbReference type="ARBA" id="ARBA00011059"/>
    </source>
</evidence>
<protein>
    <recommendedName>
        <fullName evidence="11">WD_REPEATS_REGION domain-containing protein</fullName>
    </recommendedName>
</protein>
<reference evidence="10" key="2">
    <citation type="submission" date="2023-11" db="UniProtKB">
        <authorList>
            <consortium name="WormBaseParasite"/>
        </authorList>
    </citation>
    <scope>IDENTIFICATION</scope>
</reference>
<evidence type="ECO:0000256" key="4">
    <source>
        <dbReference type="ARBA" id="ARBA00022574"/>
    </source>
</evidence>
<dbReference type="GO" id="GO:0045504">
    <property type="term" value="F:dynein heavy chain binding"/>
    <property type="evidence" value="ECO:0007669"/>
    <property type="project" value="TreeGrafter"/>
</dbReference>
<organism evidence="9 10">
    <name type="scientific">Trichobilharzia regenti</name>
    <name type="common">Nasal bird schistosome</name>
    <dbReference type="NCBI Taxonomy" id="157069"/>
    <lineage>
        <taxon>Eukaryota</taxon>
        <taxon>Metazoa</taxon>
        <taxon>Spiralia</taxon>
        <taxon>Lophotrochozoa</taxon>
        <taxon>Platyhelminthes</taxon>
        <taxon>Trematoda</taxon>
        <taxon>Digenea</taxon>
        <taxon>Strigeidida</taxon>
        <taxon>Schistosomatoidea</taxon>
        <taxon>Schistosomatidae</taxon>
        <taxon>Trichobilharzia</taxon>
    </lineage>
</organism>
<evidence type="ECO:0000256" key="6">
    <source>
        <dbReference type="ARBA" id="ARBA00023212"/>
    </source>
</evidence>
<keyword evidence="5" id="KW-0677">Repeat</keyword>
<evidence type="ECO:0000313" key="9">
    <source>
        <dbReference type="Proteomes" id="UP000050795"/>
    </source>
</evidence>
<keyword evidence="9" id="KW-1185">Reference proteome</keyword>
<dbReference type="GO" id="GO:0045503">
    <property type="term" value="F:dynein light chain binding"/>
    <property type="evidence" value="ECO:0007669"/>
    <property type="project" value="TreeGrafter"/>
</dbReference>
<keyword evidence="3" id="KW-0963">Cytoplasm</keyword>
<comment type="subcellular location">
    <subcellularLocation>
        <location evidence="1">Cytoplasm</location>
        <location evidence="1">Cytoskeleton</location>
    </subcellularLocation>
</comment>
<evidence type="ECO:0000256" key="8">
    <source>
        <dbReference type="SAM" id="MobiDB-lite"/>
    </source>
</evidence>
<dbReference type="SUPFAM" id="SSF50978">
    <property type="entry name" value="WD40 repeat-like"/>
    <property type="match status" value="1"/>
</dbReference>
<evidence type="ECO:0008006" key="11">
    <source>
        <dbReference type="Google" id="ProtNLM"/>
    </source>
</evidence>
<dbReference type="GO" id="GO:0010970">
    <property type="term" value="P:transport along microtubule"/>
    <property type="evidence" value="ECO:0007669"/>
    <property type="project" value="TreeGrafter"/>
</dbReference>
<evidence type="ECO:0000256" key="1">
    <source>
        <dbReference type="ARBA" id="ARBA00004245"/>
    </source>
</evidence>
<sequence>MSAADRKAELAMKKAKLALLREKKMMREKLKSDGTNGVAQDPLGPSEGLRIQTEELLRSLGIPAIDETNQNSDENSSKLRVESPQTKPVTPKKGKKLGFSEIYEVNLIPKELVCYSKTTQTRDSPVSRHHVFSDSMRSDLGLETVGSPKFTNHLEWDDEFSFAIPFDGSIPADFSESSIISELNKFQPYMPKITEEEEQKTVKAVVKEPTEEERNEILESSNFLRFFEKASRLMERALTSPSNIFVDYSGGDHDDTGSTQSHELVGFSRDFFDERWSRKRCVTALEWSRVFPELLLAAYSSNEEAQHDVNGVCLIWNIKFPKTTPEYIFYCQSTVTSATLGIYHPNLVIGGTYSGQIVLWDNRSNKRTPVQRTQLCTSAHNHPVKAVMVAGGLNSHNLLSVSSDGKLCTWSLDMLSQPQQSVELTHRQARTVAATCMCLADGNNSFLIGAEDGRAYCGFRHGNHSGIVETYEGHRAPIFSISSHPVGDSRLFSQLFLTASMDWTVKLWAVKDNLPICSFNEFSDYVFDAQWSPVHPAVFATVDCEGSLCLWNLNKDTEVPSVRTVINGQPALNKCRFHSSGTNIAVGDDSGRVHLFDIKGSMAMPYTEEHSKFARTINALRQNITEQKDNEADPLLGLTTGTITSALYPSDNKHLG</sequence>
<dbReference type="Pfam" id="PF00400">
    <property type="entry name" value="WD40"/>
    <property type="match status" value="1"/>
</dbReference>
<dbReference type="InterPro" id="IPR025956">
    <property type="entry name" value="DYNC1I1/DYNC1I2"/>
</dbReference>
<dbReference type="PANTHER" id="PTHR12442">
    <property type="entry name" value="DYNEIN INTERMEDIATE CHAIN"/>
    <property type="match status" value="1"/>
</dbReference>
<dbReference type="InterPro" id="IPR036322">
    <property type="entry name" value="WD40_repeat_dom_sf"/>
</dbReference>
<evidence type="ECO:0000256" key="5">
    <source>
        <dbReference type="ARBA" id="ARBA00022737"/>
    </source>
</evidence>
<dbReference type="Proteomes" id="UP000050795">
    <property type="component" value="Unassembled WGS sequence"/>
</dbReference>
<name>A0AA85JLA0_TRIRE</name>
<keyword evidence="6" id="KW-0206">Cytoskeleton</keyword>
<evidence type="ECO:0000256" key="7">
    <source>
        <dbReference type="PROSITE-ProRule" id="PRU00221"/>
    </source>
</evidence>
<feature type="region of interest" description="Disordered" evidence="8">
    <location>
        <begin position="26"/>
        <end position="93"/>
    </location>
</feature>
<dbReference type="SMART" id="SM00320">
    <property type="entry name" value="WD40"/>
    <property type="match status" value="5"/>
</dbReference>
<keyword evidence="4 7" id="KW-0853">WD repeat</keyword>
<dbReference type="PROSITE" id="PS50082">
    <property type="entry name" value="WD_REPEATS_2"/>
    <property type="match status" value="1"/>
</dbReference>
<dbReference type="AlphaFoldDB" id="A0AA85JLA0"/>
<accession>A0AA85JLA0</accession>
<dbReference type="InterPro" id="IPR001680">
    <property type="entry name" value="WD40_rpt"/>
</dbReference>
<dbReference type="WBParaSite" id="TREG1_28070.1">
    <property type="protein sequence ID" value="TREG1_28070.1"/>
    <property type="gene ID" value="TREG1_28070"/>
</dbReference>
<dbReference type="Pfam" id="PF11540">
    <property type="entry name" value="Dynein_IC2"/>
    <property type="match status" value="1"/>
</dbReference>
<dbReference type="PANTHER" id="PTHR12442:SF22">
    <property type="entry name" value="CYTOPLASMIC DYNEIN 1 INTERMEDIATE CHAIN-RELATED"/>
    <property type="match status" value="1"/>
</dbReference>
<dbReference type="InterPro" id="IPR015943">
    <property type="entry name" value="WD40/YVTN_repeat-like_dom_sf"/>
</dbReference>
<dbReference type="InterPro" id="IPR050687">
    <property type="entry name" value="Dynein_IC"/>
</dbReference>
<evidence type="ECO:0000313" key="10">
    <source>
        <dbReference type="WBParaSite" id="TREG1_28070.1"/>
    </source>
</evidence>